<organism evidence="3 4">
    <name type="scientific">Apilactobacillus micheneri</name>
    <dbReference type="NCBI Taxonomy" id="1899430"/>
    <lineage>
        <taxon>Bacteria</taxon>
        <taxon>Bacillati</taxon>
        <taxon>Bacillota</taxon>
        <taxon>Bacilli</taxon>
        <taxon>Lactobacillales</taxon>
        <taxon>Lactobacillaceae</taxon>
        <taxon>Apilactobacillus</taxon>
    </lineage>
</organism>
<evidence type="ECO:0000313" key="4">
    <source>
        <dbReference type="Proteomes" id="UP000784700"/>
    </source>
</evidence>
<accession>A0A9Q8INM0</accession>
<evidence type="ECO:0000313" key="3">
    <source>
        <dbReference type="EMBL" id="TPR44263.1"/>
    </source>
</evidence>
<dbReference type="AlphaFoldDB" id="A0A9Q8INM0"/>
<reference evidence="3" key="1">
    <citation type="submission" date="2018-08" db="EMBL/GenBank/DDBJ databases">
        <title>Comparative genomics of wild bee and flower associated Lactobacillus reveals potential adaptation to the bee host.</title>
        <authorList>
            <person name="Vuong H.Q."/>
            <person name="Mcfrederick Q.S."/>
        </authorList>
    </citation>
    <scope>NUCLEOTIDE SEQUENCE</scope>
    <source>
        <strain evidence="3">HV_63</strain>
    </source>
</reference>
<dbReference type="EMBL" id="QUBG01000003">
    <property type="protein sequence ID" value="TPR44263.1"/>
    <property type="molecule type" value="Genomic_DNA"/>
</dbReference>
<protein>
    <submittedName>
        <fullName evidence="3">Uncharacterized protein</fullName>
    </submittedName>
</protein>
<sequence>MKKQFIKISAALLALITTTTAFSSINANAKTVDYKRAPKEYAAKTITKNKTWANRLNKDGYTFRIKNDPMAYEDSFSKNIKGNQLVHYSNKDTKQFAQKNINFKVNHIWSYKNGLAANIVSQSGKINGWIGYTSIYNKQISNKKFKDLMKIENKICDQAEDLTFYKYEGKNIHAKKISKLNTSINKNLKDAQKAADRLTGNDEKLAKQSIKETKTFIKNSDIRNLPTLLVGRM</sequence>
<feature type="chain" id="PRO_5040422746" evidence="2">
    <location>
        <begin position="24"/>
        <end position="233"/>
    </location>
</feature>
<proteinExistence type="predicted"/>
<dbReference type="Proteomes" id="UP000784700">
    <property type="component" value="Unassembled WGS sequence"/>
</dbReference>
<dbReference type="GeneID" id="58108472"/>
<evidence type="ECO:0000256" key="1">
    <source>
        <dbReference type="SAM" id="Coils"/>
    </source>
</evidence>
<evidence type="ECO:0000256" key="2">
    <source>
        <dbReference type="SAM" id="SignalP"/>
    </source>
</evidence>
<keyword evidence="2" id="KW-0732">Signal</keyword>
<name>A0A9Q8INM0_9LACO</name>
<gene>
    <name evidence="3" type="ORF">DY130_04275</name>
</gene>
<comment type="caution">
    <text evidence="3">The sequence shown here is derived from an EMBL/GenBank/DDBJ whole genome shotgun (WGS) entry which is preliminary data.</text>
</comment>
<feature type="signal peptide" evidence="2">
    <location>
        <begin position="1"/>
        <end position="23"/>
    </location>
</feature>
<keyword evidence="1" id="KW-0175">Coiled coil</keyword>
<dbReference type="RefSeq" id="WP_140936244.1">
    <property type="nucleotide sequence ID" value="NZ_QUBF01000003.1"/>
</dbReference>
<feature type="coiled-coil region" evidence="1">
    <location>
        <begin position="181"/>
        <end position="208"/>
    </location>
</feature>